<evidence type="ECO:0000313" key="2">
    <source>
        <dbReference type="Proteomes" id="UP001185659"/>
    </source>
</evidence>
<dbReference type="EMBL" id="JAWLIP010000011">
    <property type="protein sequence ID" value="MDV6228571.1"/>
    <property type="molecule type" value="Genomic_DNA"/>
</dbReference>
<comment type="caution">
    <text evidence="1">The sequence shown here is derived from an EMBL/GenBank/DDBJ whole genome shotgun (WGS) entry which is preliminary data.</text>
</comment>
<reference evidence="1 2" key="1">
    <citation type="submission" date="2023-10" db="EMBL/GenBank/DDBJ databases">
        <authorList>
            <person name="Venkata Ramana C."/>
            <person name="Sasikala C."/>
            <person name="Dhurka M."/>
        </authorList>
    </citation>
    <scope>NUCLEOTIDE SEQUENCE [LARGE SCALE GENOMIC DNA]</scope>
    <source>
        <strain evidence="1 2">KCTC 32151</strain>
    </source>
</reference>
<evidence type="ECO:0000313" key="1">
    <source>
        <dbReference type="EMBL" id="MDV6228571.1"/>
    </source>
</evidence>
<keyword evidence="2" id="KW-1185">Reference proteome</keyword>
<dbReference type="RefSeq" id="WP_317562366.1">
    <property type="nucleotide sequence ID" value="NZ_JAWLIP010000011.1"/>
</dbReference>
<organism evidence="1 2">
    <name type="scientific">Nitratireductor aquimarinus</name>
    <dbReference type="NCBI Taxonomy" id="889300"/>
    <lineage>
        <taxon>Bacteria</taxon>
        <taxon>Pseudomonadati</taxon>
        <taxon>Pseudomonadota</taxon>
        <taxon>Alphaproteobacteria</taxon>
        <taxon>Hyphomicrobiales</taxon>
        <taxon>Phyllobacteriaceae</taxon>
        <taxon>Nitratireductor</taxon>
    </lineage>
</organism>
<accession>A0ABU4AQQ4</accession>
<dbReference type="Proteomes" id="UP001185659">
    <property type="component" value="Unassembled WGS sequence"/>
</dbReference>
<sequence>MRGNESVYPVALFATGGGINGCRIVHDTTGCDHFVTFAEKGDLAFASPSFSSKRFYGRLRLGDWMHNHRAGEYRS</sequence>
<proteinExistence type="predicted"/>
<protein>
    <submittedName>
        <fullName evidence="1">Uncharacterized protein</fullName>
    </submittedName>
</protein>
<gene>
    <name evidence="1" type="ORF">R2G56_19970</name>
</gene>
<name>A0ABU4AQQ4_9HYPH</name>